<dbReference type="KEGG" id="dal:Dalk_3313"/>
<comment type="catalytic activity">
    <reaction evidence="1">
        <text>2 6,7-dimethyl-8-(1-D-ribityl)lumazine + H(+) = 5-amino-6-(D-ribitylamino)uracil + riboflavin</text>
        <dbReference type="Rhea" id="RHEA:20772"/>
        <dbReference type="ChEBI" id="CHEBI:15378"/>
        <dbReference type="ChEBI" id="CHEBI:15934"/>
        <dbReference type="ChEBI" id="CHEBI:57986"/>
        <dbReference type="ChEBI" id="CHEBI:58201"/>
        <dbReference type="EC" id="2.5.1.9"/>
    </reaction>
</comment>
<proteinExistence type="predicted"/>
<dbReference type="PIRSF" id="PIRSF000498">
    <property type="entry name" value="Riboflavin_syn_A"/>
    <property type="match status" value="1"/>
</dbReference>
<dbReference type="EMBL" id="CP001322">
    <property type="protein sequence ID" value="ACL05002.1"/>
    <property type="molecule type" value="Genomic_DNA"/>
</dbReference>
<name>B8FJ75_DESAL</name>
<sequence length="219" mass="23375">MFTGIIEGLGTLKRINKGRGVTMQIQADFDLTGVKLGDSIAVSGTCLTATRLDGSTFDVDVSPETISRSILNWAKPGDRVNLEKALTFASRLDGHLVQGHVDGIATVASVKADANAILYSFEAPSSLTYYMVEKGSVAIDGISLTINQRSDTGFSVSIIPHTAKITTIGLRKPGDRVNIETDIIGKYVEHFLSATRGEADKNSQMPGINMALLAKNGFL</sequence>
<feature type="repeat" description="Lumazine-binding" evidence="11">
    <location>
        <begin position="1"/>
        <end position="95"/>
    </location>
</feature>
<evidence type="ECO:0000256" key="3">
    <source>
        <dbReference type="ARBA" id="ARBA00004887"/>
    </source>
</evidence>
<evidence type="ECO:0000256" key="8">
    <source>
        <dbReference type="ARBA" id="ARBA00022679"/>
    </source>
</evidence>
<dbReference type="AlphaFoldDB" id="B8FJ75"/>
<dbReference type="HOGENOM" id="CLU_034388_2_0_7"/>
<dbReference type="PROSITE" id="PS51177">
    <property type="entry name" value="LUMAZINE_BIND"/>
    <property type="match status" value="2"/>
</dbReference>
<evidence type="ECO:0000259" key="12">
    <source>
        <dbReference type="PROSITE" id="PS51177"/>
    </source>
</evidence>
<evidence type="ECO:0000256" key="7">
    <source>
        <dbReference type="ARBA" id="ARBA00022619"/>
    </source>
</evidence>
<evidence type="ECO:0000256" key="6">
    <source>
        <dbReference type="ARBA" id="ARBA00013950"/>
    </source>
</evidence>
<dbReference type="InterPro" id="IPR023366">
    <property type="entry name" value="ATP_synth_asu-like_sf"/>
</dbReference>
<dbReference type="eggNOG" id="COG0307">
    <property type="taxonomic scope" value="Bacteria"/>
</dbReference>
<evidence type="ECO:0000256" key="11">
    <source>
        <dbReference type="PROSITE-ProRule" id="PRU00524"/>
    </source>
</evidence>
<gene>
    <name evidence="13" type="ordered locus">Dalk_3313</name>
</gene>
<dbReference type="EC" id="2.5.1.9" evidence="5 10"/>
<feature type="domain" description="Lumazine-binding" evidence="12">
    <location>
        <begin position="1"/>
        <end position="95"/>
    </location>
</feature>
<dbReference type="InterPro" id="IPR017938">
    <property type="entry name" value="Riboflavin_synthase-like_b-brl"/>
</dbReference>
<protein>
    <recommendedName>
        <fullName evidence="6 10">Riboflavin synthase</fullName>
        <ecNumber evidence="5 10">2.5.1.9</ecNumber>
    </recommendedName>
</protein>
<dbReference type="PANTHER" id="PTHR21098:SF12">
    <property type="entry name" value="RIBOFLAVIN SYNTHASE"/>
    <property type="match status" value="1"/>
</dbReference>
<reference evidence="13 14" key="1">
    <citation type="journal article" date="2012" name="Environ. Microbiol.">
        <title>The genome sequence of Desulfatibacillum alkenivorans AK-01: a blueprint for anaerobic alkane oxidation.</title>
        <authorList>
            <person name="Callaghan A.V."/>
            <person name="Morris B.E."/>
            <person name="Pereira I.A."/>
            <person name="McInerney M.J."/>
            <person name="Austin R.N."/>
            <person name="Groves J.T."/>
            <person name="Kukor J.J."/>
            <person name="Suflita J.M."/>
            <person name="Young L.Y."/>
            <person name="Zylstra G.J."/>
            <person name="Wawrik B."/>
        </authorList>
    </citation>
    <scope>NUCLEOTIDE SEQUENCE [LARGE SCALE GENOMIC DNA]</scope>
    <source>
        <strain evidence="13 14">AK-01</strain>
    </source>
</reference>
<dbReference type="CDD" id="cd00402">
    <property type="entry name" value="Riboflavin_synthase_like"/>
    <property type="match status" value="1"/>
</dbReference>
<dbReference type="InterPro" id="IPR001783">
    <property type="entry name" value="Lumazine-bd"/>
</dbReference>
<comment type="pathway">
    <text evidence="3">Cofactor biosynthesis; riboflavin biosynthesis; riboflavin from 2-hydroxy-3-oxobutyl phosphate and 5-amino-6-(D-ribitylamino)uracil: step 2/2.</text>
</comment>
<comment type="subunit">
    <text evidence="4">Homotrimer.</text>
</comment>
<dbReference type="RefSeq" id="WP_015948061.1">
    <property type="nucleotide sequence ID" value="NC_011768.1"/>
</dbReference>
<keyword evidence="14" id="KW-1185">Reference proteome</keyword>
<dbReference type="Pfam" id="PF00677">
    <property type="entry name" value="Lum_binding"/>
    <property type="match status" value="2"/>
</dbReference>
<evidence type="ECO:0000256" key="1">
    <source>
        <dbReference type="ARBA" id="ARBA00000968"/>
    </source>
</evidence>
<feature type="repeat" description="Lumazine-binding" evidence="11">
    <location>
        <begin position="96"/>
        <end position="192"/>
    </location>
</feature>
<dbReference type="Proteomes" id="UP000000739">
    <property type="component" value="Chromosome"/>
</dbReference>
<keyword evidence="7" id="KW-0686">Riboflavin biosynthesis</keyword>
<dbReference type="PANTHER" id="PTHR21098">
    <property type="entry name" value="RIBOFLAVIN SYNTHASE ALPHA CHAIN"/>
    <property type="match status" value="1"/>
</dbReference>
<comment type="function">
    <text evidence="2">Catalyzes the dismutation of two molecules of 6,7-dimethyl-8-ribityllumazine, resulting in the formation of riboflavin and 5-amino-6-(D-ribitylamino)uracil.</text>
</comment>
<evidence type="ECO:0000256" key="10">
    <source>
        <dbReference type="NCBIfam" id="TIGR00187"/>
    </source>
</evidence>
<keyword evidence="9" id="KW-0677">Repeat</keyword>
<dbReference type="SUPFAM" id="SSF63380">
    <property type="entry name" value="Riboflavin synthase domain-like"/>
    <property type="match status" value="2"/>
</dbReference>
<dbReference type="InterPro" id="IPR026017">
    <property type="entry name" value="Lumazine-bd_dom"/>
</dbReference>
<dbReference type="NCBIfam" id="NF006767">
    <property type="entry name" value="PRK09289.1"/>
    <property type="match status" value="1"/>
</dbReference>
<evidence type="ECO:0000256" key="2">
    <source>
        <dbReference type="ARBA" id="ARBA00002803"/>
    </source>
</evidence>
<evidence type="ECO:0000313" key="14">
    <source>
        <dbReference type="Proteomes" id="UP000000739"/>
    </source>
</evidence>
<evidence type="ECO:0000256" key="9">
    <source>
        <dbReference type="ARBA" id="ARBA00022737"/>
    </source>
</evidence>
<dbReference type="NCBIfam" id="TIGR00187">
    <property type="entry name" value="ribE"/>
    <property type="match status" value="1"/>
</dbReference>
<dbReference type="FunFam" id="2.40.30.20:FF:000003">
    <property type="entry name" value="Riboflavin synthase, alpha subunit"/>
    <property type="match status" value="1"/>
</dbReference>
<keyword evidence="8" id="KW-0808">Transferase</keyword>
<dbReference type="FunFam" id="2.40.30.20:FF:000004">
    <property type="entry name" value="Riboflavin synthase, alpha subunit"/>
    <property type="match status" value="1"/>
</dbReference>
<evidence type="ECO:0000256" key="4">
    <source>
        <dbReference type="ARBA" id="ARBA00011233"/>
    </source>
</evidence>
<evidence type="ECO:0000313" key="13">
    <source>
        <dbReference type="EMBL" id="ACL05002.1"/>
    </source>
</evidence>
<organism evidence="13 14">
    <name type="scientific">Desulfatibacillum aliphaticivorans</name>
    <dbReference type="NCBI Taxonomy" id="218208"/>
    <lineage>
        <taxon>Bacteria</taxon>
        <taxon>Pseudomonadati</taxon>
        <taxon>Thermodesulfobacteriota</taxon>
        <taxon>Desulfobacteria</taxon>
        <taxon>Desulfobacterales</taxon>
        <taxon>Desulfatibacillaceae</taxon>
        <taxon>Desulfatibacillum</taxon>
    </lineage>
</organism>
<dbReference type="GO" id="GO:0009231">
    <property type="term" value="P:riboflavin biosynthetic process"/>
    <property type="evidence" value="ECO:0007669"/>
    <property type="project" value="UniProtKB-KW"/>
</dbReference>
<dbReference type="Gene3D" id="2.40.30.20">
    <property type="match status" value="2"/>
</dbReference>
<feature type="domain" description="Lumazine-binding" evidence="12">
    <location>
        <begin position="96"/>
        <end position="192"/>
    </location>
</feature>
<evidence type="ECO:0000256" key="5">
    <source>
        <dbReference type="ARBA" id="ARBA00012827"/>
    </source>
</evidence>
<dbReference type="GO" id="GO:0004746">
    <property type="term" value="F:riboflavin synthase activity"/>
    <property type="evidence" value="ECO:0007669"/>
    <property type="project" value="UniProtKB-UniRule"/>
</dbReference>
<accession>B8FJ75</accession>